<organism evidence="6 7">
    <name type="scientific">Mya arenaria</name>
    <name type="common">Soft-shell clam</name>
    <dbReference type="NCBI Taxonomy" id="6604"/>
    <lineage>
        <taxon>Eukaryota</taxon>
        <taxon>Metazoa</taxon>
        <taxon>Spiralia</taxon>
        <taxon>Lophotrochozoa</taxon>
        <taxon>Mollusca</taxon>
        <taxon>Bivalvia</taxon>
        <taxon>Autobranchia</taxon>
        <taxon>Heteroconchia</taxon>
        <taxon>Euheterodonta</taxon>
        <taxon>Imparidentia</taxon>
        <taxon>Neoheterodontei</taxon>
        <taxon>Myida</taxon>
        <taxon>Myoidea</taxon>
        <taxon>Myidae</taxon>
        <taxon>Mya</taxon>
    </lineage>
</organism>
<dbReference type="PROSITE" id="PS00107">
    <property type="entry name" value="PROTEIN_KINASE_ATP"/>
    <property type="match status" value="1"/>
</dbReference>
<keyword evidence="4" id="KW-0418">Kinase</keyword>
<dbReference type="InterPro" id="IPR017441">
    <property type="entry name" value="Protein_kinase_ATP_BS"/>
</dbReference>
<dbReference type="Gene3D" id="3.30.200.20">
    <property type="entry name" value="Phosphorylase Kinase, domain 1"/>
    <property type="match status" value="1"/>
</dbReference>
<feature type="domain" description="Protein kinase" evidence="5">
    <location>
        <begin position="19"/>
        <end position="268"/>
    </location>
</feature>
<keyword evidence="1 3" id="KW-0547">Nucleotide-binding</keyword>
<dbReference type="SUPFAM" id="SSF56112">
    <property type="entry name" value="Protein kinase-like (PK-like)"/>
    <property type="match status" value="1"/>
</dbReference>
<keyword evidence="4" id="KW-0723">Serine/threonine-protein kinase</keyword>
<feature type="non-terminal residue" evidence="6">
    <location>
        <position position="378"/>
    </location>
</feature>
<sequence length="378" mass="42731">MPDFWIAESVKDRSFDDYYELGKELGSGATSKVYKCNAKGSDQAWAVKVINKKVDRKVVKTEVGILLKISHVNVIRMKEIFETPTQILLVLELVTGGELFERGKYSEKDAALAVREMLEGLEYLHKNDIMHRDLKPENLLYENLSEKAKLKIADFGLSKIIGAQVTTNTVCGTPGYCAPEVVKGKCYDTKVDMWSIGVIAYILLCGYEPFYDDEETIMYKKILKGNYEFDSPWWDNITENAKDFIRKLLIVDVKSRLSAVDALKHPWALTAIGLMLGEHFGNTSTQTLVPMATSDISLEIQRAKAVYFWFPPVRVDMMPQWRAPCSMPVLRLVSWLIFQALTDITLVLGPHFGVFGDQLQGQISTSDVTMQVSQEAME</sequence>
<comment type="similarity">
    <text evidence="4">Belongs to the protein kinase superfamily.</text>
</comment>
<dbReference type="Proteomes" id="UP001164746">
    <property type="component" value="Chromosome 3"/>
</dbReference>
<dbReference type="InterPro" id="IPR008271">
    <property type="entry name" value="Ser/Thr_kinase_AS"/>
</dbReference>
<dbReference type="PROSITE" id="PS00108">
    <property type="entry name" value="PROTEIN_KINASE_ST"/>
    <property type="match status" value="1"/>
</dbReference>
<keyword evidence="4" id="KW-0808">Transferase</keyword>
<dbReference type="PANTHER" id="PTHR24347">
    <property type="entry name" value="SERINE/THREONINE-PROTEIN KINASE"/>
    <property type="match status" value="1"/>
</dbReference>
<feature type="binding site" evidence="3">
    <location>
        <position position="48"/>
    </location>
    <ligand>
        <name>ATP</name>
        <dbReference type="ChEBI" id="CHEBI:30616"/>
    </ligand>
</feature>
<dbReference type="InterPro" id="IPR000719">
    <property type="entry name" value="Prot_kinase_dom"/>
</dbReference>
<evidence type="ECO:0000313" key="6">
    <source>
        <dbReference type="EMBL" id="WAR00840.1"/>
    </source>
</evidence>
<dbReference type="Gene3D" id="1.10.510.10">
    <property type="entry name" value="Transferase(Phosphotransferase) domain 1"/>
    <property type="match status" value="1"/>
</dbReference>
<dbReference type="EMBL" id="CP111014">
    <property type="protein sequence ID" value="WAR00840.1"/>
    <property type="molecule type" value="Genomic_DNA"/>
</dbReference>
<keyword evidence="2 3" id="KW-0067">ATP-binding</keyword>
<dbReference type="InterPro" id="IPR011009">
    <property type="entry name" value="Kinase-like_dom_sf"/>
</dbReference>
<name>A0ABY7DTS8_MYAAR</name>
<gene>
    <name evidence="6" type="ORF">MAR_025212</name>
</gene>
<evidence type="ECO:0000256" key="3">
    <source>
        <dbReference type="PROSITE-ProRule" id="PRU10141"/>
    </source>
</evidence>
<evidence type="ECO:0000256" key="4">
    <source>
        <dbReference type="RuleBase" id="RU000304"/>
    </source>
</evidence>
<proteinExistence type="inferred from homology"/>
<protein>
    <submittedName>
        <fullName evidence="6">KCC4-like protein</fullName>
    </submittedName>
</protein>
<dbReference type="SMART" id="SM00220">
    <property type="entry name" value="S_TKc"/>
    <property type="match status" value="1"/>
</dbReference>
<evidence type="ECO:0000313" key="7">
    <source>
        <dbReference type="Proteomes" id="UP001164746"/>
    </source>
</evidence>
<keyword evidence="7" id="KW-1185">Reference proteome</keyword>
<evidence type="ECO:0000259" key="5">
    <source>
        <dbReference type="PROSITE" id="PS50011"/>
    </source>
</evidence>
<evidence type="ECO:0000256" key="2">
    <source>
        <dbReference type="ARBA" id="ARBA00022840"/>
    </source>
</evidence>
<dbReference type="Pfam" id="PF00069">
    <property type="entry name" value="Pkinase"/>
    <property type="match status" value="1"/>
</dbReference>
<evidence type="ECO:0000256" key="1">
    <source>
        <dbReference type="ARBA" id="ARBA00022741"/>
    </source>
</evidence>
<dbReference type="PROSITE" id="PS50011">
    <property type="entry name" value="PROTEIN_KINASE_DOM"/>
    <property type="match status" value="1"/>
</dbReference>
<reference evidence="6" key="1">
    <citation type="submission" date="2022-11" db="EMBL/GenBank/DDBJ databases">
        <title>Centuries of genome instability and evolution in soft-shell clam transmissible cancer (bioRxiv).</title>
        <authorList>
            <person name="Hart S.F.M."/>
            <person name="Yonemitsu M.A."/>
            <person name="Giersch R.M."/>
            <person name="Beal B.F."/>
            <person name="Arriagada G."/>
            <person name="Davis B.W."/>
            <person name="Ostrander E.A."/>
            <person name="Goff S.P."/>
            <person name="Metzger M.J."/>
        </authorList>
    </citation>
    <scope>NUCLEOTIDE SEQUENCE</scope>
    <source>
        <strain evidence="6">MELC-2E11</strain>
        <tissue evidence="6">Siphon/mantle</tissue>
    </source>
</reference>
<accession>A0ABY7DTS8</accession>